<evidence type="ECO:0000259" key="7">
    <source>
        <dbReference type="PROSITE" id="PS50853"/>
    </source>
</evidence>
<feature type="region of interest" description="Disordered" evidence="3">
    <location>
        <begin position="767"/>
        <end position="787"/>
    </location>
</feature>
<dbReference type="InterPro" id="IPR003598">
    <property type="entry name" value="Ig_sub2"/>
</dbReference>
<feature type="signal peptide" evidence="5">
    <location>
        <begin position="1"/>
        <end position="16"/>
    </location>
</feature>
<feature type="domain" description="Fibronectin type-III" evidence="7">
    <location>
        <begin position="644"/>
        <end position="748"/>
    </location>
</feature>
<sequence>MLLVSFCKILVTCAVALKAPVAGGMVLEPRARRLVGAEVRRSFSALPSERQLLRCLLPGPSGRLLERKFPSAEYVWYLNGQRISGSGTNELQVQTKAEEAANWPWLKRFYHCAVHLKPEFVILSANYSLRLPSLLVEKQNSDRPVVIRPGSIAFVPCPSFRSEPKPVDVFFVVNNTRRLDVDNHSGRLFVSESGLQIADVGPQDQGTYQCVVRNVHSGQLFRGRPVPVRLSTSPATTQAALLYPPTGVSLVRARLGDNVTLQCVIGSVAASRMVWVKLNDNLRTLAGVRTRLGNLLLTNVSHAHRGSYVCRSGQASASYALQVQFPLAVRLRLMTSRLEDGLWLSDLVCDTYGDRSPTLSWFHNGRPLLDADSITVHWSVQRRGRNPRWTATIGSPPPPGVYQCVATSGDESATDSIYVSDWPSTTRRRSAASAHWSELIRVGPTNSTVKLNSTTFLLCQLHSPGATVSWRHNGTELKLDSRRSLVGYGSLQIRQFDYTDQDPTMWSIRRPLTVDNSYDDTYDATVNNHSGTIPKMPLKLAPPQAVRLDNTSVLLRWKLPAELPDRPWLFRIQLRKLADGYDWETLNAEVPGYTNSYVVERLQPNASYRFRYAVIFLNRYQETSAKSKRVTMSPDEDGRRIERPYSAPELMTAVSKWPDAIQLKWEQPFGDDAAASPVDGYLVSYRQVYADKPLRFQNETVVGASTREHMIDRLLPATPYEVKLAAYNSAGLSAFSNTLLASTLTLDGKPSSVDFFATDSPPAVVVGQSSRKGINSNRKNNDITSSNHKHINSGATILRIAGLTMAAVVGCNVLVGLAICLVKRLIRERASVRRLRTDRRTFADTSRSIFKETHLHLRQHSQHVEEQQHHHQSADDEHCSGSNIHPSFACTTSAAKQQQQQQSARSKHHYCRSTEIVVAHPVPEQDPLLAEVNTRKRASL</sequence>
<evidence type="ECO:0000259" key="6">
    <source>
        <dbReference type="PROSITE" id="PS50835"/>
    </source>
</evidence>
<keyword evidence="9" id="KW-1185">Reference proteome</keyword>
<dbReference type="InterPro" id="IPR013151">
    <property type="entry name" value="Immunoglobulin_dom"/>
</dbReference>
<feature type="domain" description="Ig-like" evidence="6">
    <location>
        <begin position="29"/>
        <end position="227"/>
    </location>
</feature>
<gene>
    <name evidence="8" type="primary">FAS2</name>
    <name evidence="8" type="ORF">T11_9099</name>
</gene>
<evidence type="ECO:0000256" key="3">
    <source>
        <dbReference type="SAM" id="MobiDB-lite"/>
    </source>
</evidence>
<protein>
    <submittedName>
        <fullName evidence="8">Fasciclin-2</fullName>
    </submittedName>
</protein>
<feature type="transmembrane region" description="Helical" evidence="4">
    <location>
        <begin position="800"/>
        <end position="826"/>
    </location>
</feature>
<evidence type="ECO:0000256" key="4">
    <source>
        <dbReference type="SAM" id="Phobius"/>
    </source>
</evidence>
<feature type="compositionally biased region" description="Polar residues" evidence="3">
    <location>
        <begin position="767"/>
        <end position="786"/>
    </location>
</feature>
<dbReference type="InterPro" id="IPR036179">
    <property type="entry name" value="Ig-like_dom_sf"/>
</dbReference>
<feature type="domain" description="Ig-like" evidence="6">
    <location>
        <begin position="326"/>
        <end position="420"/>
    </location>
</feature>
<dbReference type="InterPro" id="IPR036116">
    <property type="entry name" value="FN3_sf"/>
</dbReference>
<name>A0A0V1H1B9_9BILA</name>
<organism evidence="8 9">
    <name type="scientific">Trichinella zimbabwensis</name>
    <dbReference type="NCBI Taxonomy" id="268475"/>
    <lineage>
        <taxon>Eukaryota</taxon>
        <taxon>Metazoa</taxon>
        <taxon>Ecdysozoa</taxon>
        <taxon>Nematoda</taxon>
        <taxon>Enoplea</taxon>
        <taxon>Dorylaimia</taxon>
        <taxon>Trichinellida</taxon>
        <taxon>Trichinellidae</taxon>
        <taxon>Trichinella</taxon>
    </lineage>
</organism>
<dbReference type="SMART" id="SM00060">
    <property type="entry name" value="FN3"/>
    <property type="match status" value="2"/>
</dbReference>
<reference evidence="8 9" key="1">
    <citation type="submission" date="2015-01" db="EMBL/GenBank/DDBJ databases">
        <title>Evolution of Trichinella species and genotypes.</title>
        <authorList>
            <person name="Korhonen P.K."/>
            <person name="Edoardo P."/>
            <person name="Giuseppe L.R."/>
            <person name="Gasser R.B."/>
        </authorList>
    </citation>
    <scope>NUCLEOTIDE SEQUENCE [LARGE SCALE GENOMIC DNA]</scope>
    <source>
        <strain evidence="8">ISS1029</strain>
    </source>
</reference>
<evidence type="ECO:0000256" key="2">
    <source>
        <dbReference type="ARBA" id="ARBA00023157"/>
    </source>
</evidence>
<dbReference type="Proteomes" id="UP000055024">
    <property type="component" value="Unassembled WGS sequence"/>
</dbReference>
<dbReference type="InterPro" id="IPR003599">
    <property type="entry name" value="Ig_sub"/>
</dbReference>
<dbReference type="CDD" id="cd00063">
    <property type="entry name" value="FN3"/>
    <property type="match status" value="2"/>
</dbReference>
<feature type="region of interest" description="Disordered" evidence="3">
    <location>
        <begin position="860"/>
        <end position="881"/>
    </location>
</feature>
<dbReference type="STRING" id="268475.A0A0V1H1B9"/>
<dbReference type="EMBL" id="JYDP01000178">
    <property type="protein sequence ID" value="KRZ03914.1"/>
    <property type="molecule type" value="Genomic_DNA"/>
</dbReference>
<dbReference type="PROSITE" id="PS50853">
    <property type="entry name" value="FN3"/>
    <property type="match status" value="2"/>
</dbReference>
<dbReference type="Gene3D" id="2.60.40.10">
    <property type="entry name" value="Immunoglobulins"/>
    <property type="match status" value="6"/>
</dbReference>
<evidence type="ECO:0000256" key="1">
    <source>
        <dbReference type="ARBA" id="ARBA00022737"/>
    </source>
</evidence>
<feature type="domain" description="Fibronectin type-III" evidence="7">
    <location>
        <begin position="539"/>
        <end position="635"/>
    </location>
</feature>
<dbReference type="SUPFAM" id="SSF48726">
    <property type="entry name" value="Immunoglobulin"/>
    <property type="match status" value="4"/>
</dbReference>
<dbReference type="SMART" id="SM00408">
    <property type="entry name" value="IGc2"/>
    <property type="match status" value="2"/>
</dbReference>
<keyword evidence="4" id="KW-1133">Transmembrane helix</keyword>
<evidence type="ECO:0000256" key="5">
    <source>
        <dbReference type="SAM" id="SignalP"/>
    </source>
</evidence>
<accession>A0A0V1H1B9</accession>
<dbReference type="PANTHER" id="PTHR44170:SF54">
    <property type="entry name" value="FI24025P1"/>
    <property type="match status" value="1"/>
</dbReference>
<keyword evidence="5" id="KW-0732">Signal</keyword>
<dbReference type="AlphaFoldDB" id="A0A0V1H1B9"/>
<keyword evidence="2" id="KW-1015">Disulfide bond</keyword>
<dbReference type="InterPro" id="IPR007110">
    <property type="entry name" value="Ig-like_dom"/>
</dbReference>
<keyword evidence="4" id="KW-0472">Membrane</keyword>
<dbReference type="SUPFAM" id="SSF49265">
    <property type="entry name" value="Fibronectin type III"/>
    <property type="match status" value="1"/>
</dbReference>
<dbReference type="PROSITE" id="PS50835">
    <property type="entry name" value="IG_LIKE"/>
    <property type="match status" value="3"/>
</dbReference>
<evidence type="ECO:0000313" key="8">
    <source>
        <dbReference type="EMBL" id="KRZ03914.1"/>
    </source>
</evidence>
<dbReference type="OrthoDB" id="78669at2759"/>
<dbReference type="Pfam" id="PF00047">
    <property type="entry name" value="ig"/>
    <property type="match status" value="1"/>
</dbReference>
<dbReference type="PANTHER" id="PTHR44170">
    <property type="entry name" value="PROTEIN SIDEKICK"/>
    <property type="match status" value="1"/>
</dbReference>
<dbReference type="GO" id="GO:0098609">
    <property type="term" value="P:cell-cell adhesion"/>
    <property type="evidence" value="ECO:0007669"/>
    <property type="project" value="TreeGrafter"/>
</dbReference>
<keyword evidence="1" id="KW-0677">Repeat</keyword>
<feature type="domain" description="Ig-like" evidence="6">
    <location>
        <begin position="234"/>
        <end position="320"/>
    </location>
</feature>
<feature type="chain" id="PRO_5006878754" evidence="5">
    <location>
        <begin position="17"/>
        <end position="940"/>
    </location>
</feature>
<dbReference type="SMART" id="SM00409">
    <property type="entry name" value="IG"/>
    <property type="match status" value="3"/>
</dbReference>
<feature type="compositionally biased region" description="Basic and acidic residues" evidence="3">
    <location>
        <begin position="862"/>
        <end position="879"/>
    </location>
</feature>
<comment type="caution">
    <text evidence="8">The sequence shown here is derived from an EMBL/GenBank/DDBJ whole genome shotgun (WGS) entry which is preliminary data.</text>
</comment>
<evidence type="ECO:0000313" key="9">
    <source>
        <dbReference type="Proteomes" id="UP000055024"/>
    </source>
</evidence>
<dbReference type="Pfam" id="PF00041">
    <property type="entry name" value="fn3"/>
    <property type="match status" value="2"/>
</dbReference>
<keyword evidence="4" id="KW-0812">Transmembrane</keyword>
<dbReference type="InterPro" id="IPR003961">
    <property type="entry name" value="FN3_dom"/>
</dbReference>
<dbReference type="InterPro" id="IPR013783">
    <property type="entry name" value="Ig-like_fold"/>
</dbReference>
<proteinExistence type="predicted"/>